<evidence type="ECO:0000256" key="1">
    <source>
        <dbReference type="ARBA" id="ARBA00004123"/>
    </source>
</evidence>
<evidence type="ECO:0000259" key="4">
    <source>
        <dbReference type="SMART" id="SM00906"/>
    </source>
</evidence>
<evidence type="ECO:0000256" key="3">
    <source>
        <dbReference type="SAM" id="MobiDB-lite"/>
    </source>
</evidence>
<dbReference type="GO" id="GO:0005634">
    <property type="term" value="C:nucleus"/>
    <property type="evidence" value="ECO:0007669"/>
    <property type="project" value="UniProtKB-SubCell"/>
</dbReference>
<reference evidence="5 6" key="1">
    <citation type="submission" date="2019-06" db="EMBL/GenBank/DDBJ databases">
        <title>Draft genome sequence of the filamentous fungus Phialemoniopsis curvata isolated from diesel fuel.</title>
        <authorList>
            <person name="Varaljay V.A."/>
            <person name="Lyon W.J."/>
            <person name="Crouch A.L."/>
            <person name="Drake C.E."/>
            <person name="Hollomon J.M."/>
            <person name="Nadeau L.J."/>
            <person name="Nunn H.S."/>
            <person name="Stevenson B.S."/>
            <person name="Bojanowski C.L."/>
            <person name="Crookes-Goodson W.J."/>
        </authorList>
    </citation>
    <scope>NUCLEOTIDE SEQUENCE [LARGE SCALE GENOMIC DNA]</scope>
    <source>
        <strain evidence="5 6">D216</strain>
    </source>
</reference>
<dbReference type="SMART" id="SM00906">
    <property type="entry name" value="Fungal_trans"/>
    <property type="match status" value="1"/>
</dbReference>
<comment type="caution">
    <text evidence="5">The sequence shown here is derived from an EMBL/GenBank/DDBJ whole genome shotgun (WGS) entry which is preliminary data.</text>
</comment>
<comment type="subcellular location">
    <subcellularLocation>
        <location evidence="1">Nucleus</location>
    </subcellularLocation>
</comment>
<dbReference type="GO" id="GO:0006351">
    <property type="term" value="P:DNA-templated transcription"/>
    <property type="evidence" value="ECO:0007669"/>
    <property type="project" value="InterPro"/>
</dbReference>
<name>A0A507BHN3_9PEZI</name>
<dbReference type="CDD" id="cd12148">
    <property type="entry name" value="fungal_TF_MHR"/>
    <property type="match status" value="1"/>
</dbReference>
<protein>
    <recommendedName>
        <fullName evidence="4">Xylanolytic transcriptional activator regulatory domain-containing protein</fullName>
    </recommendedName>
</protein>
<feature type="domain" description="Xylanolytic transcriptional activator regulatory" evidence="4">
    <location>
        <begin position="380"/>
        <end position="453"/>
    </location>
</feature>
<dbReference type="STRING" id="1093900.A0A507BHN3"/>
<dbReference type="PANTHER" id="PTHR31001">
    <property type="entry name" value="UNCHARACTERIZED TRANSCRIPTIONAL REGULATORY PROTEIN"/>
    <property type="match status" value="1"/>
</dbReference>
<dbReference type="InParanoid" id="A0A507BHN3"/>
<dbReference type="EMBL" id="SKBQ01000106">
    <property type="protein sequence ID" value="TPX18896.1"/>
    <property type="molecule type" value="Genomic_DNA"/>
</dbReference>
<dbReference type="GO" id="GO:0008270">
    <property type="term" value="F:zinc ion binding"/>
    <property type="evidence" value="ECO:0007669"/>
    <property type="project" value="InterPro"/>
</dbReference>
<evidence type="ECO:0000256" key="2">
    <source>
        <dbReference type="ARBA" id="ARBA00023242"/>
    </source>
</evidence>
<sequence length="800" mass="88539">MATTWTACVTQHQLNSPPQRSANTSVYAGLSRAAAAIRCGRDIDAPLEQLAEQLTEAVLISLDRLDPESHEPLPSGGTLTGGRTVRELHFRGRSLCFRSSQPGLGQRISAGISHSISGASLGSRIVRPHPISTPTGFFSGFSGWPDSALAFISSPACDSRPQQQNNLVWLPEQTKAKAAAAPSRPVLNASGESKRESRKRRGDDSEENLGPMPEARDIDASDVLGPVTRVTRASSDDSQGQSEEIDEALKVMPNRYYTDLLVQNFLSRANYYYYILYPPQFSKQYSDWWSDRAANKPLTPELTSLILLTCACSCQFLKSDLRDRVEPELGVNASVLNQRFAKAAKRLSATISPGRGGMTLVVQKLLTAFWCKSEALFIEAWHVLSAAIREAQELGIHKNSHPRGLSEFDIDMRKRLWSLLYMWDWEMSLVLCRPLIINFANCTFELPRLDADELEPPADGSLAVARPSTPFTHILLQCQLIKLIDKNFGVLNLPLPADLAATLSNTIQEWITTFPPSLRTENPDTRWDASHPWLPVARPYFHAITFTMIVVPLKPHIIKSVPRNGSSLERNIRAKGVDAALKLVAAAQQLFTDIYPNDAKFHFSFFSLFDTAALLCSAIKHDHNGTLPRRDELVEPIKMALDALNKLSTVTETADTAYKVLRTLANDLPLSQKERAIFGRHLPAKRLRATAGPQDEGDPVHQQPEVLRDLATTVDAVETSIFPPMVLPEVEHVPMHPGTAMFAPGVPDLPTTQDFSANQMFGLNVVPEVTDLSSFELGNLGYVWDWHSLDLGQEFPPPPQ</sequence>
<evidence type="ECO:0000313" key="6">
    <source>
        <dbReference type="Proteomes" id="UP000319257"/>
    </source>
</evidence>
<dbReference type="OrthoDB" id="5344325at2759"/>
<dbReference type="RefSeq" id="XP_031000607.1">
    <property type="nucleotide sequence ID" value="XM_031134178.1"/>
</dbReference>
<organism evidence="5 6">
    <name type="scientific">Thyridium curvatum</name>
    <dbReference type="NCBI Taxonomy" id="1093900"/>
    <lineage>
        <taxon>Eukaryota</taxon>
        <taxon>Fungi</taxon>
        <taxon>Dikarya</taxon>
        <taxon>Ascomycota</taxon>
        <taxon>Pezizomycotina</taxon>
        <taxon>Sordariomycetes</taxon>
        <taxon>Sordariomycetidae</taxon>
        <taxon>Thyridiales</taxon>
        <taxon>Thyridiaceae</taxon>
        <taxon>Thyridium</taxon>
    </lineage>
</organism>
<gene>
    <name evidence="5" type="ORF">E0L32_011448</name>
</gene>
<dbReference type="InterPro" id="IPR007219">
    <property type="entry name" value="XnlR_reg_dom"/>
</dbReference>
<dbReference type="InterPro" id="IPR050613">
    <property type="entry name" value="Sec_Metabolite_Reg"/>
</dbReference>
<dbReference type="AlphaFoldDB" id="A0A507BHN3"/>
<dbReference type="PANTHER" id="PTHR31001:SF84">
    <property type="entry name" value="FUNGAL SPECIFIC TRANSCRIPTION FACTOR"/>
    <property type="match status" value="1"/>
</dbReference>
<dbReference type="Proteomes" id="UP000319257">
    <property type="component" value="Unassembled WGS sequence"/>
</dbReference>
<dbReference type="GO" id="GO:0003677">
    <property type="term" value="F:DNA binding"/>
    <property type="evidence" value="ECO:0007669"/>
    <property type="project" value="InterPro"/>
</dbReference>
<keyword evidence="2" id="KW-0539">Nucleus</keyword>
<accession>A0A507BHN3</accession>
<keyword evidence="6" id="KW-1185">Reference proteome</keyword>
<dbReference type="Pfam" id="PF04082">
    <property type="entry name" value="Fungal_trans"/>
    <property type="match status" value="1"/>
</dbReference>
<dbReference type="GeneID" id="41978895"/>
<evidence type="ECO:0000313" key="5">
    <source>
        <dbReference type="EMBL" id="TPX18896.1"/>
    </source>
</evidence>
<proteinExistence type="predicted"/>
<feature type="region of interest" description="Disordered" evidence="3">
    <location>
        <begin position="177"/>
        <end position="223"/>
    </location>
</feature>